<dbReference type="Proteomes" id="UP001597296">
    <property type="component" value="Unassembled WGS sequence"/>
</dbReference>
<dbReference type="InterPro" id="IPR036390">
    <property type="entry name" value="WH_DNA-bd_sf"/>
</dbReference>
<dbReference type="Gene3D" id="1.10.10.10">
    <property type="entry name" value="Winged helix-like DNA-binding domain superfamily/Winged helix DNA-binding domain"/>
    <property type="match status" value="1"/>
</dbReference>
<dbReference type="PROSITE" id="PS01332">
    <property type="entry name" value="HTH_RRF2_1"/>
    <property type="match status" value="1"/>
</dbReference>
<accession>A0ABW5CDU0</accession>
<gene>
    <name evidence="1" type="ORF">ACFSNB_12110</name>
</gene>
<dbReference type="PANTHER" id="PTHR33221:SF15">
    <property type="entry name" value="HTH-TYPE TRANSCRIPTIONAL REGULATOR YWGB-RELATED"/>
    <property type="match status" value="1"/>
</dbReference>
<dbReference type="PROSITE" id="PS51197">
    <property type="entry name" value="HTH_RRF2_2"/>
    <property type="match status" value="1"/>
</dbReference>
<sequence length="136" mass="14664">MNLQMATRHALFAMLELAARPDSQIPAADIAAKYGISTNHLSKVMRILGREGLVEAVRGVGGGYRFAGNARRLTLLDLIHIFEPVGVRPALGAEPGDDTAEGRGLRLVMDEIDGATRATLSSITIETMLKLIRRQG</sequence>
<dbReference type="InterPro" id="IPR036388">
    <property type="entry name" value="WH-like_DNA-bd_sf"/>
</dbReference>
<name>A0ABW5CDU0_9PROT</name>
<dbReference type="EMBL" id="JBHUIY010000023">
    <property type="protein sequence ID" value="MFD2234552.1"/>
    <property type="molecule type" value="Genomic_DNA"/>
</dbReference>
<dbReference type="SUPFAM" id="SSF46785">
    <property type="entry name" value="Winged helix' DNA-binding domain"/>
    <property type="match status" value="1"/>
</dbReference>
<evidence type="ECO:0000313" key="1">
    <source>
        <dbReference type="EMBL" id="MFD2234552.1"/>
    </source>
</evidence>
<dbReference type="PANTHER" id="PTHR33221">
    <property type="entry name" value="WINGED HELIX-TURN-HELIX TRANSCRIPTIONAL REGULATOR, RRF2 FAMILY"/>
    <property type="match status" value="1"/>
</dbReference>
<protein>
    <submittedName>
        <fullName evidence="1">Rrf2 family transcriptional regulator</fullName>
    </submittedName>
</protein>
<keyword evidence="2" id="KW-1185">Reference proteome</keyword>
<organism evidence="1 2">
    <name type="scientific">Phaeospirillum tilakii</name>
    <dbReference type="NCBI Taxonomy" id="741673"/>
    <lineage>
        <taxon>Bacteria</taxon>
        <taxon>Pseudomonadati</taxon>
        <taxon>Pseudomonadota</taxon>
        <taxon>Alphaproteobacteria</taxon>
        <taxon>Rhodospirillales</taxon>
        <taxon>Rhodospirillaceae</taxon>
        <taxon>Phaeospirillum</taxon>
    </lineage>
</organism>
<reference evidence="2" key="1">
    <citation type="journal article" date="2019" name="Int. J. Syst. Evol. Microbiol.">
        <title>The Global Catalogue of Microorganisms (GCM) 10K type strain sequencing project: providing services to taxonomists for standard genome sequencing and annotation.</title>
        <authorList>
            <consortium name="The Broad Institute Genomics Platform"/>
            <consortium name="The Broad Institute Genome Sequencing Center for Infectious Disease"/>
            <person name="Wu L."/>
            <person name="Ma J."/>
        </authorList>
    </citation>
    <scope>NUCLEOTIDE SEQUENCE [LARGE SCALE GENOMIC DNA]</scope>
    <source>
        <strain evidence="2">KCTC 15012</strain>
    </source>
</reference>
<dbReference type="InterPro" id="IPR000944">
    <property type="entry name" value="Tscrpt_reg_Rrf2"/>
</dbReference>
<dbReference type="NCBIfam" id="TIGR00738">
    <property type="entry name" value="rrf2_super"/>
    <property type="match status" value="1"/>
</dbReference>
<dbReference type="Pfam" id="PF02082">
    <property type="entry name" value="Rrf2"/>
    <property type="match status" value="1"/>
</dbReference>
<comment type="caution">
    <text evidence="1">The sequence shown here is derived from an EMBL/GenBank/DDBJ whole genome shotgun (WGS) entry which is preliminary data.</text>
</comment>
<dbReference type="RefSeq" id="WP_377316881.1">
    <property type="nucleotide sequence ID" value="NZ_JBHUIY010000023.1"/>
</dbReference>
<dbReference type="InterPro" id="IPR030489">
    <property type="entry name" value="TR_Rrf2-type_CS"/>
</dbReference>
<evidence type="ECO:0000313" key="2">
    <source>
        <dbReference type="Proteomes" id="UP001597296"/>
    </source>
</evidence>
<proteinExistence type="predicted"/>